<feature type="transmembrane region" description="Helical" evidence="6">
    <location>
        <begin position="36"/>
        <end position="55"/>
    </location>
</feature>
<feature type="compositionally biased region" description="Basic and acidic residues" evidence="5">
    <location>
        <begin position="204"/>
        <end position="213"/>
    </location>
</feature>
<name>A0AAV2PMX4_MEGNR</name>
<dbReference type="AlphaFoldDB" id="A0AAV2PMX4"/>
<feature type="compositionally biased region" description="Polar residues" evidence="5">
    <location>
        <begin position="193"/>
        <end position="203"/>
    </location>
</feature>
<evidence type="ECO:0000313" key="9">
    <source>
        <dbReference type="Proteomes" id="UP001497623"/>
    </source>
</evidence>
<feature type="non-terminal residue" evidence="8">
    <location>
        <position position="213"/>
    </location>
</feature>
<accession>A0AAV2PMX4</accession>
<evidence type="ECO:0000256" key="3">
    <source>
        <dbReference type="ARBA" id="ARBA00022989"/>
    </source>
</evidence>
<dbReference type="PANTHER" id="PTHR20952:SF0">
    <property type="entry name" value="ADP-RIBOSYLATION FACTOR-LIKE PROTEIN 6-INTERACTING PROTEIN 1"/>
    <property type="match status" value="1"/>
</dbReference>
<dbReference type="GO" id="GO:0016020">
    <property type="term" value="C:membrane"/>
    <property type="evidence" value="ECO:0007669"/>
    <property type="project" value="UniProtKB-SubCell"/>
</dbReference>
<evidence type="ECO:0000313" key="8">
    <source>
        <dbReference type="EMBL" id="CAL4062200.1"/>
    </source>
</evidence>
<evidence type="ECO:0000256" key="2">
    <source>
        <dbReference type="ARBA" id="ARBA00022692"/>
    </source>
</evidence>
<dbReference type="PANTHER" id="PTHR20952">
    <property type="entry name" value="ADP-RIBOSYLATION-LIKE FACTOR 6-INTERACTING PROTEIN"/>
    <property type="match status" value="1"/>
</dbReference>
<reference evidence="8 9" key="1">
    <citation type="submission" date="2024-05" db="EMBL/GenBank/DDBJ databases">
        <authorList>
            <person name="Wallberg A."/>
        </authorList>
    </citation>
    <scope>NUCLEOTIDE SEQUENCE [LARGE SCALE GENOMIC DNA]</scope>
</reference>
<protein>
    <recommendedName>
        <fullName evidence="7">RETREG1-3/ARL6IP-like N-terminal reticulon-homology domain-containing protein</fullName>
    </recommendedName>
</protein>
<feature type="domain" description="RETREG1-3/ARL6IP-like N-terminal reticulon-homology" evidence="7">
    <location>
        <begin position="20"/>
        <end position="177"/>
    </location>
</feature>
<comment type="caution">
    <text evidence="8">The sequence shown here is derived from an EMBL/GenBank/DDBJ whole genome shotgun (WGS) entry which is preliminary data.</text>
</comment>
<dbReference type="InterPro" id="IPR057282">
    <property type="entry name" value="RETREG1-3-like_RHD"/>
</dbReference>
<evidence type="ECO:0000256" key="1">
    <source>
        <dbReference type="ARBA" id="ARBA00004141"/>
    </source>
</evidence>
<organism evidence="8 9">
    <name type="scientific">Meganyctiphanes norvegica</name>
    <name type="common">Northern krill</name>
    <name type="synonym">Thysanopoda norvegica</name>
    <dbReference type="NCBI Taxonomy" id="48144"/>
    <lineage>
        <taxon>Eukaryota</taxon>
        <taxon>Metazoa</taxon>
        <taxon>Ecdysozoa</taxon>
        <taxon>Arthropoda</taxon>
        <taxon>Crustacea</taxon>
        <taxon>Multicrustacea</taxon>
        <taxon>Malacostraca</taxon>
        <taxon>Eumalacostraca</taxon>
        <taxon>Eucarida</taxon>
        <taxon>Euphausiacea</taxon>
        <taxon>Euphausiidae</taxon>
        <taxon>Meganyctiphanes</taxon>
    </lineage>
</organism>
<dbReference type="Proteomes" id="UP001497623">
    <property type="component" value="Unassembled WGS sequence"/>
</dbReference>
<dbReference type="GO" id="GO:0005783">
    <property type="term" value="C:endoplasmic reticulum"/>
    <property type="evidence" value="ECO:0007669"/>
    <property type="project" value="UniProtKB-ARBA"/>
</dbReference>
<dbReference type="Pfam" id="PF24456">
    <property type="entry name" value="RHD_RETREG1-3"/>
    <property type="match status" value="1"/>
</dbReference>
<evidence type="ECO:0000256" key="6">
    <source>
        <dbReference type="SAM" id="Phobius"/>
    </source>
</evidence>
<feature type="transmembrane region" description="Helical" evidence="6">
    <location>
        <begin position="62"/>
        <end position="85"/>
    </location>
</feature>
<proteinExistence type="predicted"/>
<sequence>MHIDQDQRIKTLRRELEGWREILVCGHDVLIWKQQYYPAVSVGAVTFFFILVWGANQGGTQLFSVIAVTVCPVDFAPINVVPWVIGQGNWTGAQERRYEEIIKSLAGVTHSFSAASTTLASMKNSKPKTYFGGVSGSLLCMAWIGSTINNLLLTYLIALLVVLYPGLKHHGILKKYFSSAIASIAALIKSSVGSSNTQTSGTDTDNHQDIKKE</sequence>
<keyword evidence="2 6" id="KW-0812">Transmembrane</keyword>
<dbReference type="InterPro" id="IPR052114">
    <property type="entry name" value="ER_autophagy_membrane_reg"/>
</dbReference>
<keyword evidence="3 6" id="KW-1133">Transmembrane helix</keyword>
<dbReference type="EMBL" id="CAXKWB010000772">
    <property type="protein sequence ID" value="CAL4062200.1"/>
    <property type="molecule type" value="Genomic_DNA"/>
</dbReference>
<keyword evidence="9" id="KW-1185">Reference proteome</keyword>
<keyword evidence="4 6" id="KW-0472">Membrane</keyword>
<evidence type="ECO:0000256" key="4">
    <source>
        <dbReference type="ARBA" id="ARBA00023136"/>
    </source>
</evidence>
<feature type="transmembrane region" description="Helical" evidence="6">
    <location>
        <begin position="151"/>
        <end position="167"/>
    </location>
</feature>
<evidence type="ECO:0000259" key="7">
    <source>
        <dbReference type="Pfam" id="PF24456"/>
    </source>
</evidence>
<feature type="region of interest" description="Disordered" evidence="5">
    <location>
        <begin position="193"/>
        <end position="213"/>
    </location>
</feature>
<gene>
    <name evidence="8" type="ORF">MNOR_LOCUS2499</name>
</gene>
<evidence type="ECO:0000256" key="5">
    <source>
        <dbReference type="SAM" id="MobiDB-lite"/>
    </source>
</evidence>
<comment type="subcellular location">
    <subcellularLocation>
        <location evidence="1">Membrane</location>
        <topology evidence="1">Multi-pass membrane protein</topology>
    </subcellularLocation>
</comment>